<feature type="compositionally biased region" description="Basic and acidic residues" evidence="2">
    <location>
        <begin position="907"/>
        <end position="918"/>
    </location>
</feature>
<dbReference type="EMBL" id="GGYP01001476">
    <property type="protein sequence ID" value="MDE46247.1"/>
    <property type="molecule type" value="Transcribed_RNA"/>
</dbReference>
<feature type="compositionally biased region" description="Polar residues" evidence="2">
    <location>
        <begin position="936"/>
        <end position="945"/>
    </location>
</feature>
<keyword evidence="1" id="KW-0175">Coiled coil</keyword>
<feature type="region of interest" description="Disordered" evidence="2">
    <location>
        <begin position="320"/>
        <end position="344"/>
    </location>
</feature>
<protein>
    <submittedName>
        <fullName evidence="3">Ankyrin repeat and fibronectin type-III domain-containing protein 1</fullName>
    </submittedName>
</protein>
<name>A0A6G1S7W0_9ACAR</name>
<feature type="compositionally biased region" description="Polar residues" evidence="2">
    <location>
        <begin position="754"/>
        <end position="786"/>
    </location>
</feature>
<feature type="compositionally biased region" description="Acidic residues" evidence="2">
    <location>
        <begin position="1064"/>
        <end position="1080"/>
    </location>
</feature>
<evidence type="ECO:0000256" key="2">
    <source>
        <dbReference type="SAM" id="MobiDB-lite"/>
    </source>
</evidence>
<feature type="region of interest" description="Disordered" evidence="2">
    <location>
        <begin position="754"/>
        <end position="1028"/>
    </location>
</feature>
<organism evidence="3">
    <name type="scientific">Aceria tosichella</name>
    <name type="common">wheat curl mite</name>
    <dbReference type="NCBI Taxonomy" id="561515"/>
    <lineage>
        <taxon>Eukaryota</taxon>
        <taxon>Metazoa</taxon>
        <taxon>Ecdysozoa</taxon>
        <taxon>Arthropoda</taxon>
        <taxon>Chelicerata</taxon>
        <taxon>Arachnida</taxon>
        <taxon>Acari</taxon>
        <taxon>Acariformes</taxon>
        <taxon>Trombidiformes</taxon>
        <taxon>Prostigmata</taxon>
        <taxon>Eupodina</taxon>
        <taxon>Eriophyoidea</taxon>
        <taxon>Eriophyidae</taxon>
        <taxon>Eriophyinae</taxon>
        <taxon>Aceriini</taxon>
        <taxon>Aceria</taxon>
    </lineage>
</organism>
<evidence type="ECO:0000256" key="1">
    <source>
        <dbReference type="SAM" id="Coils"/>
    </source>
</evidence>
<feature type="region of interest" description="Disordered" evidence="2">
    <location>
        <begin position="1120"/>
        <end position="1222"/>
    </location>
</feature>
<feature type="region of interest" description="Disordered" evidence="2">
    <location>
        <begin position="1055"/>
        <end position="1080"/>
    </location>
</feature>
<feature type="region of interest" description="Disordered" evidence="2">
    <location>
        <begin position="176"/>
        <end position="221"/>
    </location>
</feature>
<sequence>MDPQNAGPQASSTYLMLASLSLYDLLLFHLKEIIEFDQTSTTPLKRGLYLGFVQLQTTVESMRLLVPRKRPNMLPCARIRDNAHVSREEWELLKRFASISASICQGNKPATTGTQQASGNNKLAAIRQDRHLGQQQQQGGSITSRINVTAPAQPSTISAGSPSSCTSQRCSDPFIWRSGQLPGSTEPPVHQRQGLGELETRVVGDAGPVGGDQFERRGQQDRHLLSLSSAAASNGFERDRAKSVSPGFINSGGTGSSSHDGHPFNTALGRAKVLACASKQQQQQLLQQQLQHQQQQQQQLNHDSLLKPVIYSGSCNIDERQSAEAAADGGENGGPQSHAHSDTDLPLSLSASAKLEHRSGHQTATASAIETTTITGTPVAAELQSLSDSNLVTADNFKKQDSTSSEGGGNEKRAEGNDKMIRQTCCGAGCGPASSSLGASNKPAGHRKSGSIGSTMALVTQQSPEMTFVRLIGDAARRLLIELKSQLPKVFDETKQELVSIMPSLNDEENNRVYHMELIELSNQVSFILLIPTPENVCPVTSNERSNILVHNQDYMLLPLQIFETIHLGTYEPDLLGKYSRLSTILETDLIVAQHDHRQAFSSNELKSTKSRVSHLQDMVSIADEFWRQLRWIVDVVSFARDKSQLGGGPTASGCGLGAADHGQSTGSSSSASSSGSIKLGTIWRYFDRLTSNPMANNCCIAANSTLARKSIESTAAAASSTTDGSHQNLLAGVGPMGVDSTITSRNCETQQQQLEANKSASLVKTNSGGRLANSTDGTEPTQLGQMTEAGPEDSEDANGGTTGNHNAIKRTSSAQLDRMAPGHDSSQVVDTTTRHRIPSAGAATSPRPRLPQIQLPSSESPSQVVGDDEQRRPEATFGPGLAHARHERAHSSSAGPMQQQQRQRRQQQECARRDSANSRRRHSQTEAAELEDSRQCSPTTTTTGPRAIHHRCPADDLAAAAQPPQRAESCWQVSGNRGDHVDGLTGRKDDEEDASEEENEEDEADHEDRERTELAPDEEEHESSCFEESILNVQFGERGQDVILVSQDDGFVGYERLNTDSDNNQEENDELAGQDENDDDDEAIYAYHISLRDATKAAAKRKSSQQLINLFIDQSEQATTAAPSADSSKAPHDGGTKGGGLGQVGTPTTTNNKDDDDELISTCGGLNLDKRQFERYAPPPPVGSEPLSNNSNKTRQVGAKEEALRDRPVEGRRRLAGRRQRPFAAQSDFAPFALGADVIAYKFKKVPPSAAAAASTNSNCANSRILVGMSHRRHDHEEQANATANGAESSSIGQTVQTTDGGELVKGENNDSLSSASSSSSSRGPGADERRASQFKSTNPFLTESFEL</sequence>
<dbReference type="GO" id="GO:0000132">
    <property type="term" value="P:establishment of mitotic spindle orientation"/>
    <property type="evidence" value="ECO:0007669"/>
    <property type="project" value="TreeGrafter"/>
</dbReference>
<reference evidence="3" key="1">
    <citation type="submission" date="2018-10" db="EMBL/GenBank/DDBJ databases">
        <title>Transcriptome assembly of Aceria tosichella (Wheat curl mite) Type 2.</title>
        <authorList>
            <person name="Scully E.D."/>
            <person name="Geib S.M."/>
            <person name="Palmer N.A."/>
            <person name="Gupta A.K."/>
            <person name="Sarath G."/>
            <person name="Tatineni S."/>
        </authorList>
    </citation>
    <scope>NUCLEOTIDE SEQUENCE</scope>
    <source>
        <strain evidence="3">LincolnNE</strain>
    </source>
</reference>
<feature type="compositionally biased region" description="Polar residues" evidence="2">
    <location>
        <begin position="1281"/>
        <end position="1301"/>
    </location>
</feature>
<feature type="region of interest" description="Disordered" evidence="2">
    <location>
        <begin position="655"/>
        <end position="676"/>
    </location>
</feature>
<feature type="compositionally biased region" description="Basic and acidic residues" evidence="2">
    <location>
        <begin position="978"/>
        <end position="990"/>
    </location>
</feature>
<feature type="compositionally biased region" description="Low complexity" evidence="2">
    <location>
        <begin position="663"/>
        <end position="676"/>
    </location>
</feature>
<feature type="coiled-coil region" evidence="1">
    <location>
        <begin position="276"/>
        <end position="303"/>
    </location>
</feature>
<dbReference type="GO" id="GO:0005819">
    <property type="term" value="C:spindle"/>
    <property type="evidence" value="ECO:0007669"/>
    <property type="project" value="TreeGrafter"/>
</dbReference>
<feature type="compositionally biased region" description="Polar residues" evidence="2">
    <location>
        <begin position="1187"/>
        <end position="1196"/>
    </location>
</feature>
<feature type="compositionally biased region" description="Low complexity" evidence="2">
    <location>
        <begin position="1313"/>
        <end position="1323"/>
    </location>
</feature>
<feature type="compositionally biased region" description="Basic and acidic residues" evidence="2">
    <location>
        <begin position="1199"/>
        <end position="1214"/>
    </location>
</feature>
<feature type="compositionally biased region" description="Polar residues" evidence="2">
    <location>
        <begin position="804"/>
        <end position="816"/>
    </location>
</feature>
<feature type="compositionally biased region" description="Polar residues" evidence="2">
    <location>
        <begin position="855"/>
        <end position="864"/>
    </location>
</feature>
<feature type="compositionally biased region" description="Acidic residues" evidence="2">
    <location>
        <begin position="991"/>
        <end position="1006"/>
    </location>
</feature>
<feature type="region of interest" description="Disordered" evidence="2">
    <location>
        <begin position="1275"/>
        <end position="1349"/>
    </location>
</feature>
<evidence type="ECO:0000313" key="3">
    <source>
        <dbReference type="EMBL" id="MDE46247.1"/>
    </source>
</evidence>
<dbReference type="InterPro" id="IPR039269">
    <property type="entry name" value="ANKFN1"/>
</dbReference>
<feature type="region of interest" description="Disordered" evidence="2">
    <location>
        <begin position="394"/>
        <end position="417"/>
    </location>
</feature>
<dbReference type="PANTHER" id="PTHR21437:SF1">
    <property type="entry name" value="WIDE AWAKE"/>
    <property type="match status" value="1"/>
</dbReference>
<proteinExistence type="predicted"/>
<dbReference type="PANTHER" id="PTHR21437">
    <property type="entry name" value="WIDE AWAKE"/>
    <property type="match status" value="1"/>
</dbReference>
<feature type="region of interest" description="Disordered" evidence="2">
    <location>
        <begin position="236"/>
        <end position="265"/>
    </location>
</feature>
<accession>A0A6G1S7W0</accession>
<dbReference type="GO" id="GO:0061172">
    <property type="term" value="P:regulation of establishment of bipolar cell polarity"/>
    <property type="evidence" value="ECO:0007669"/>
    <property type="project" value="TreeGrafter"/>
</dbReference>
<gene>
    <name evidence="3" type="primary">ANKFN1_1</name>
    <name evidence="3" type="ORF">g.13292</name>
</gene>
<feature type="compositionally biased region" description="Low complexity" evidence="2">
    <location>
        <begin position="956"/>
        <end position="968"/>
    </location>
</feature>